<reference evidence="2" key="1">
    <citation type="journal article" date="2019" name="Int. J. Syst. Evol. Microbiol.">
        <title>The Global Catalogue of Microorganisms (GCM) 10K type strain sequencing project: providing services to taxonomists for standard genome sequencing and annotation.</title>
        <authorList>
            <consortium name="The Broad Institute Genomics Platform"/>
            <consortium name="The Broad Institute Genome Sequencing Center for Infectious Disease"/>
            <person name="Wu L."/>
            <person name="Ma J."/>
        </authorList>
    </citation>
    <scope>NUCLEOTIDE SEQUENCE [LARGE SCALE GENOMIC DNA]</scope>
    <source>
        <strain evidence="2">NBRC 105857</strain>
    </source>
</reference>
<name>A0ABQ5YTZ5_9BURK</name>
<dbReference type="RefSeq" id="WP_284282451.1">
    <property type="nucleotide sequence ID" value="NZ_BSOJ01000032.1"/>
</dbReference>
<dbReference type="EMBL" id="BSOJ01000032">
    <property type="protein sequence ID" value="GLR27614.1"/>
    <property type="molecule type" value="Genomic_DNA"/>
</dbReference>
<comment type="caution">
    <text evidence="1">The sequence shown here is derived from an EMBL/GenBank/DDBJ whole genome shotgun (WGS) entry which is preliminary data.</text>
</comment>
<sequence length="257" mass="28269">MSVLMKAVKTGVWSALLGLTACVNTHVTLDMREPNHSSATVLADLSQQTIDLLTLQNPALIHGTLDDRSKQLGICEAFFEAHPRVQNVLDNSGPVKIDGLTVTKQVKYRNGSLSCGFVAEGKAAQVLQALQGTSIINADLDQHRIHVVIDTSDTSWMDMPDTNLLGALDSAIDSKHPPALTVTILGNDLKSDYTAGEKGLNQFKIVENMQGRRLLPQSRFNVWVSAKPATLWQKAEIWLGDLADALEKFWQRLMHVY</sequence>
<organism evidence="1 2">
    <name type="scientific">Limnobacter litoralis</name>
    <dbReference type="NCBI Taxonomy" id="481366"/>
    <lineage>
        <taxon>Bacteria</taxon>
        <taxon>Pseudomonadati</taxon>
        <taxon>Pseudomonadota</taxon>
        <taxon>Betaproteobacteria</taxon>
        <taxon>Burkholderiales</taxon>
        <taxon>Burkholderiaceae</taxon>
        <taxon>Limnobacter</taxon>
    </lineage>
</organism>
<protein>
    <recommendedName>
        <fullName evidence="3">Lipoprotein</fullName>
    </recommendedName>
</protein>
<evidence type="ECO:0000313" key="1">
    <source>
        <dbReference type="EMBL" id="GLR27614.1"/>
    </source>
</evidence>
<proteinExistence type="predicted"/>
<evidence type="ECO:0000313" key="2">
    <source>
        <dbReference type="Proteomes" id="UP001156664"/>
    </source>
</evidence>
<accession>A0ABQ5YTZ5</accession>
<keyword evidence="2" id="KW-1185">Reference proteome</keyword>
<evidence type="ECO:0008006" key="3">
    <source>
        <dbReference type="Google" id="ProtNLM"/>
    </source>
</evidence>
<gene>
    <name evidence="1" type="ORF">GCM10007875_27050</name>
</gene>
<dbReference type="Proteomes" id="UP001156664">
    <property type="component" value="Unassembled WGS sequence"/>
</dbReference>
<dbReference type="PROSITE" id="PS51257">
    <property type="entry name" value="PROKAR_LIPOPROTEIN"/>
    <property type="match status" value="1"/>
</dbReference>